<dbReference type="PRINTS" id="PR00926">
    <property type="entry name" value="MITOCARRIER"/>
</dbReference>
<reference evidence="13 14" key="1">
    <citation type="submission" date="2014-05" db="EMBL/GenBank/DDBJ databases">
        <title>Draft genome sequence of a rare smut relative, Tilletiaria anomala UBC 951.</title>
        <authorList>
            <consortium name="DOE Joint Genome Institute"/>
            <person name="Toome M."/>
            <person name="Kuo A."/>
            <person name="Henrissat B."/>
            <person name="Lipzen A."/>
            <person name="Tritt A."/>
            <person name="Yoshinaga Y."/>
            <person name="Zane M."/>
            <person name="Barry K."/>
            <person name="Grigoriev I.V."/>
            <person name="Spatafora J.W."/>
            <person name="Aimea M.C."/>
        </authorList>
    </citation>
    <scope>NUCLEOTIDE SEQUENCE [LARGE SCALE GENOMIC DNA]</scope>
    <source>
        <strain evidence="13 14">UBC 951</strain>
    </source>
</reference>
<dbReference type="Gene3D" id="1.50.40.10">
    <property type="entry name" value="Mitochondrial carrier domain"/>
    <property type="match status" value="1"/>
</dbReference>
<dbReference type="Proteomes" id="UP000027361">
    <property type="component" value="Unassembled WGS sequence"/>
</dbReference>
<comment type="caution">
    <text evidence="13">The sequence shown here is derived from an EMBL/GenBank/DDBJ whole genome shotgun (WGS) entry which is preliminary data.</text>
</comment>
<evidence type="ECO:0000256" key="6">
    <source>
        <dbReference type="ARBA" id="ARBA00022792"/>
    </source>
</evidence>
<name>A0A066W5Z6_TILAU</name>
<dbReference type="InterPro" id="IPR002067">
    <property type="entry name" value="MCP"/>
</dbReference>
<dbReference type="PANTHER" id="PTHR46356">
    <property type="entry name" value="MITOCHONDRIAL 2-OXODICARBOXYLATE CARRIER"/>
    <property type="match status" value="1"/>
</dbReference>
<dbReference type="OrthoDB" id="434783at2759"/>
<evidence type="ECO:0000256" key="11">
    <source>
        <dbReference type="RuleBase" id="RU000488"/>
    </source>
</evidence>
<evidence type="ECO:0000313" key="14">
    <source>
        <dbReference type="Proteomes" id="UP000027361"/>
    </source>
</evidence>
<proteinExistence type="inferred from homology"/>
<keyword evidence="4 10" id="KW-0812">Transmembrane</keyword>
<dbReference type="GeneID" id="25264223"/>
<dbReference type="GO" id="GO:0005743">
    <property type="term" value="C:mitochondrial inner membrane"/>
    <property type="evidence" value="ECO:0007669"/>
    <property type="project" value="UniProtKB-SubCell"/>
</dbReference>
<evidence type="ECO:0000256" key="8">
    <source>
        <dbReference type="ARBA" id="ARBA00023128"/>
    </source>
</evidence>
<evidence type="ECO:0000256" key="4">
    <source>
        <dbReference type="ARBA" id="ARBA00022692"/>
    </source>
</evidence>
<dbReference type="Pfam" id="PF00153">
    <property type="entry name" value="Mito_carr"/>
    <property type="match status" value="3"/>
</dbReference>
<dbReference type="GO" id="GO:0006839">
    <property type="term" value="P:mitochondrial transport"/>
    <property type="evidence" value="ECO:0007669"/>
    <property type="project" value="UniProtKB-ARBA"/>
</dbReference>
<feature type="repeat" description="Solcar" evidence="10">
    <location>
        <begin position="114"/>
        <end position="200"/>
    </location>
</feature>
<keyword evidence="6" id="KW-0999">Mitochondrion inner membrane</keyword>
<dbReference type="InParanoid" id="A0A066W5Z6"/>
<dbReference type="InterPro" id="IPR023395">
    <property type="entry name" value="MCP_dom_sf"/>
</dbReference>
<dbReference type="InterPro" id="IPR018108">
    <property type="entry name" value="MCP_transmembrane"/>
</dbReference>
<evidence type="ECO:0000256" key="9">
    <source>
        <dbReference type="ARBA" id="ARBA00023136"/>
    </source>
</evidence>
<feature type="repeat" description="Solcar" evidence="10">
    <location>
        <begin position="209"/>
        <end position="299"/>
    </location>
</feature>
<keyword evidence="5" id="KW-0677">Repeat</keyword>
<evidence type="ECO:0000256" key="10">
    <source>
        <dbReference type="PROSITE-ProRule" id="PRU00282"/>
    </source>
</evidence>
<dbReference type="HOGENOM" id="CLU_015166_5_2_1"/>
<keyword evidence="3 11" id="KW-0813">Transport</keyword>
<feature type="transmembrane region" description="Helical" evidence="12">
    <location>
        <begin position="15"/>
        <end position="36"/>
    </location>
</feature>
<dbReference type="FunCoup" id="A0A066W5Z6">
    <property type="interactions" value="81"/>
</dbReference>
<evidence type="ECO:0000256" key="12">
    <source>
        <dbReference type="SAM" id="Phobius"/>
    </source>
</evidence>
<dbReference type="AlphaFoldDB" id="A0A066W5Z6"/>
<evidence type="ECO:0000313" key="13">
    <source>
        <dbReference type="EMBL" id="KDN47958.1"/>
    </source>
</evidence>
<dbReference type="EMBL" id="JMSN01000027">
    <property type="protein sequence ID" value="KDN47958.1"/>
    <property type="molecule type" value="Genomic_DNA"/>
</dbReference>
<dbReference type="PANTHER" id="PTHR46356:SF1">
    <property type="entry name" value="MITOCHONDRIAL 2-OXODICARBOXYLATE CARRIER"/>
    <property type="match status" value="1"/>
</dbReference>
<keyword evidence="9 10" id="KW-0472">Membrane</keyword>
<protein>
    <submittedName>
        <fullName evidence="13">Mitochondrial carrier</fullName>
    </submittedName>
</protein>
<gene>
    <name evidence="13" type="ORF">K437DRAFT_255689</name>
</gene>
<dbReference type="InterPro" id="IPR051752">
    <property type="entry name" value="Mito_2-oxodicarb_carrier"/>
</dbReference>
<evidence type="ECO:0000256" key="5">
    <source>
        <dbReference type="ARBA" id="ARBA00022737"/>
    </source>
</evidence>
<feature type="repeat" description="Solcar" evidence="10">
    <location>
        <begin position="13"/>
        <end position="104"/>
    </location>
</feature>
<dbReference type="OMA" id="LPFQYQF"/>
<dbReference type="GO" id="GO:0005310">
    <property type="term" value="F:dicarboxylic acid transmembrane transporter activity"/>
    <property type="evidence" value="ECO:0007669"/>
    <property type="project" value="UniProtKB-ARBA"/>
</dbReference>
<sequence length="309" mass="33589">MSAAPSASKPKPLPFYAQFTAGAIAGVTELLCLYPLDVVKTRMQLQTKAPVPGQDHYANMMDAFRKIIKSEGPSRLYRGLVPPLMLEAPKRAVKFAANGSWGAFYRKQFGVNEMTQSLSVLTGCSAGATESVVVVPFELVKIRLQDRAQAHLYKGPMDVVGKIIKADGLLGLYAGMESTFWRHVLWNGGYFGCIFQVKALLSKPNGKAEELRNNFISGSIGGFVGTALNTPADVVKSRIQNTPKVAGQVPKYNWTFPSIALIAREEGFGALYKGFTPKVLRLAPGGGVLLLVVEVVLSQFRTFLGPQYQ</sequence>
<keyword evidence="14" id="KW-1185">Reference proteome</keyword>
<evidence type="ECO:0000256" key="1">
    <source>
        <dbReference type="ARBA" id="ARBA00004448"/>
    </source>
</evidence>
<organism evidence="13 14">
    <name type="scientific">Tilletiaria anomala (strain ATCC 24038 / CBS 436.72 / UBC 951)</name>
    <dbReference type="NCBI Taxonomy" id="1037660"/>
    <lineage>
        <taxon>Eukaryota</taxon>
        <taxon>Fungi</taxon>
        <taxon>Dikarya</taxon>
        <taxon>Basidiomycota</taxon>
        <taxon>Ustilaginomycotina</taxon>
        <taxon>Exobasidiomycetes</taxon>
        <taxon>Georgefischeriales</taxon>
        <taxon>Tilletiariaceae</taxon>
        <taxon>Tilletiaria</taxon>
    </lineage>
</organism>
<evidence type="ECO:0000256" key="3">
    <source>
        <dbReference type="ARBA" id="ARBA00022448"/>
    </source>
</evidence>
<evidence type="ECO:0000256" key="7">
    <source>
        <dbReference type="ARBA" id="ARBA00022989"/>
    </source>
</evidence>
<keyword evidence="8" id="KW-0496">Mitochondrion</keyword>
<accession>A0A066W5Z6</accession>
<comment type="subcellular location">
    <subcellularLocation>
        <location evidence="1">Mitochondrion inner membrane</location>
        <topology evidence="1">Multi-pass membrane protein</topology>
    </subcellularLocation>
</comment>
<comment type="similarity">
    <text evidence="2 11">Belongs to the mitochondrial carrier (TC 2.A.29) family.</text>
</comment>
<dbReference type="PROSITE" id="PS50920">
    <property type="entry name" value="SOLCAR"/>
    <property type="match status" value="3"/>
</dbReference>
<dbReference type="RefSeq" id="XP_013243977.1">
    <property type="nucleotide sequence ID" value="XM_013388523.1"/>
</dbReference>
<dbReference type="SUPFAM" id="SSF103506">
    <property type="entry name" value="Mitochondrial carrier"/>
    <property type="match status" value="1"/>
</dbReference>
<keyword evidence="7 12" id="KW-1133">Transmembrane helix</keyword>
<evidence type="ECO:0000256" key="2">
    <source>
        <dbReference type="ARBA" id="ARBA00006375"/>
    </source>
</evidence>
<dbReference type="FunFam" id="1.50.40.10:FF:000034">
    <property type="entry name" value="Mitochondrial 2-oxodicarboxylate carrier"/>
    <property type="match status" value="1"/>
</dbReference>